<dbReference type="InterPro" id="IPR050923">
    <property type="entry name" value="Cell_Proc_Reg/RNA_Proc"/>
</dbReference>
<dbReference type="PANTHER" id="PTHR23308">
    <property type="entry name" value="NUCLEAR INHIBITOR OF PROTEIN PHOSPHATASE-1"/>
    <property type="match status" value="1"/>
</dbReference>
<dbReference type="InterPro" id="IPR008984">
    <property type="entry name" value="SMAD_FHA_dom_sf"/>
</dbReference>
<evidence type="ECO:0000313" key="3">
    <source>
        <dbReference type="EMBL" id="VVC36301.1"/>
    </source>
</evidence>
<dbReference type="CDD" id="cd19856">
    <property type="entry name" value="DSRM_Kanadaptin"/>
    <property type="match status" value="1"/>
</dbReference>
<dbReference type="EMBL" id="CABPRJ010001432">
    <property type="protein sequence ID" value="VVC36301.1"/>
    <property type="molecule type" value="Genomic_DNA"/>
</dbReference>
<dbReference type="Proteomes" id="UP000325440">
    <property type="component" value="Unassembled WGS sequence"/>
</dbReference>
<evidence type="ECO:0000259" key="2">
    <source>
        <dbReference type="PROSITE" id="PS50006"/>
    </source>
</evidence>
<organism evidence="3 4">
    <name type="scientific">Cinara cedri</name>
    <dbReference type="NCBI Taxonomy" id="506608"/>
    <lineage>
        <taxon>Eukaryota</taxon>
        <taxon>Metazoa</taxon>
        <taxon>Ecdysozoa</taxon>
        <taxon>Arthropoda</taxon>
        <taxon>Hexapoda</taxon>
        <taxon>Insecta</taxon>
        <taxon>Pterygota</taxon>
        <taxon>Neoptera</taxon>
        <taxon>Paraneoptera</taxon>
        <taxon>Hemiptera</taxon>
        <taxon>Sternorrhyncha</taxon>
        <taxon>Aphidomorpha</taxon>
        <taxon>Aphidoidea</taxon>
        <taxon>Aphididae</taxon>
        <taxon>Lachninae</taxon>
        <taxon>Cinara</taxon>
    </lineage>
</organism>
<dbReference type="CDD" id="cd22677">
    <property type="entry name" value="FHA_Kanadaptin"/>
    <property type="match status" value="1"/>
</dbReference>
<dbReference type="AlphaFoldDB" id="A0A5E4MXG3"/>
<keyword evidence="1" id="KW-0175">Coiled coil</keyword>
<feature type="coiled-coil region" evidence="1">
    <location>
        <begin position="240"/>
        <end position="270"/>
    </location>
</feature>
<dbReference type="PROSITE" id="PS50006">
    <property type="entry name" value="FHA_DOMAIN"/>
    <property type="match status" value="1"/>
</dbReference>
<dbReference type="InterPro" id="IPR000253">
    <property type="entry name" value="FHA_dom"/>
</dbReference>
<accession>A0A5E4MXG3</accession>
<feature type="domain" description="FHA" evidence="2">
    <location>
        <begin position="142"/>
        <end position="199"/>
    </location>
</feature>
<dbReference type="OrthoDB" id="433755at2759"/>
<gene>
    <name evidence="3" type="ORF">CINCED_3A018532</name>
</gene>
<sequence length="685" mass="79524">MDLWTPKTSTNDKRAQCFHPRYIIIRIIIIKVMEIDKEESVFKVPKLLFGPKAGTKKPTKIVDTENLTNSDVPATKTAKEDLKDYVEGNIEQSKINLKKTSLVPIPYEEPSWGGKPGDKYFLEELKSGVILSTIQLENRSFHCFGRLSNCHITMAHPTISRFHAILQYRSTFSTSDENRGFYLYDLDSTHGTFLNRLRIKPKTYIKVHVGHLISFGGSTRMYLLQGPPGDEEIESELTVTELKTKRLAELEQRKRELDLQRLKMEEEERQKMEQGVDWGMGEDAVDEEDTKENPFAPKENEQLYLDDPKKTLKGWFEREGQELVYDVSEKGFGTFSCRIELPIANITGRPQMVEATISGKKKEAIVHCALEACKILDMYGLLRQSTHESRKRKEKNWEEEDFYDSDEDNFLDRTGDIDAKRKKRMKKFGKGAETVDTYETLMEKHKILIADLKHIKIKLNRLNKNFTKEYDESKDEDSLESYMSDLRNYKTVDKIEIKRLKIKMNELLEEEEKLRKIINIVRPTTLPELIKPQVDENITKVEQVHKINPNISNISQTAIKPEMQIEGEKNDKIILSNTVKVKEINRKEQKTEDKVIKELKDVEKRQKQLEKKDKKIISKILEKDLSEDFGNMIWKPPADQTGDGRTSLNDKYVNIYLCKFNLNYGVKSVDIHNVPSSEPVTQVPH</sequence>
<keyword evidence="4" id="KW-1185">Reference proteome</keyword>
<dbReference type="Gene3D" id="2.60.200.20">
    <property type="match status" value="1"/>
</dbReference>
<dbReference type="SMART" id="SM00240">
    <property type="entry name" value="FHA"/>
    <property type="match status" value="1"/>
</dbReference>
<evidence type="ECO:0000313" key="4">
    <source>
        <dbReference type="Proteomes" id="UP000325440"/>
    </source>
</evidence>
<evidence type="ECO:0000256" key="1">
    <source>
        <dbReference type="SAM" id="Coils"/>
    </source>
</evidence>
<proteinExistence type="predicted"/>
<dbReference type="SUPFAM" id="SSF49879">
    <property type="entry name" value="SMAD/FHA domain"/>
    <property type="match status" value="1"/>
</dbReference>
<feature type="coiled-coil region" evidence="1">
    <location>
        <begin position="585"/>
        <end position="612"/>
    </location>
</feature>
<name>A0A5E4MXG3_9HEMI</name>
<feature type="coiled-coil region" evidence="1">
    <location>
        <begin position="456"/>
        <end position="517"/>
    </location>
</feature>
<reference evidence="3 4" key="1">
    <citation type="submission" date="2019-08" db="EMBL/GenBank/DDBJ databases">
        <authorList>
            <person name="Alioto T."/>
            <person name="Alioto T."/>
            <person name="Gomez Garrido J."/>
        </authorList>
    </citation>
    <scope>NUCLEOTIDE SEQUENCE [LARGE SCALE GENOMIC DNA]</scope>
</reference>
<dbReference type="Pfam" id="PF00498">
    <property type="entry name" value="FHA"/>
    <property type="match status" value="1"/>
</dbReference>
<protein>
    <submittedName>
        <fullName evidence="3">SMAD/FHA domain,Forkhead-associated (FHA) domain</fullName>
    </submittedName>
</protein>